<organism evidence="5 6">
    <name type="scientific">Sulfurospirillum diekertiae</name>
    <dbReference type="NCBI Taxonomy" id="1854492"/>
    <lineage>
        <taxon>Bacteria</taxon>
        <taxon>Pseudomonadati</taxon>
        <taxon>Campylobacterota</taxon>
        <taxon>Epsilonproteobacteria</taxon>
        <taxon>Campylobacterales</taxon>
        <taxon>Sulfurospirillaceae</taxon>
        <taxon>Sulfurospirillum</taxon>
    </lineage>
</organism>
<dbReference type="InterPro" id="IPR000835">
    <property type="entry name" value="HTH_MarR-typ"/>
</dbReference>
<keyword evidence="1" id="KW-0805">Transcription regulation</keyword>
<evidence type="ECO:0000256" key="2">
    <source>
        <dbReference type="ARBA" id="ARBA00023125"/>
    </source>
</evidence>
<accession>A0A290HW14</accession>
<dbReference type="PROSITE" id="PS01117">
    <property type="entry name" value="HTH_MARR_1"/>
    <property type="match status" value="1"/>
</dbReference>
<dbReference type="PROSITE" id="PS50995">
    <property type="entry name" value="HTH_MARR_2"/>
    <property type="match status" value="1"/>
</dbReference>
<dbReference type="PANTHER" id="PTHR42756">
    <property type="entry name" value="TRANSCRIPTIONAL REGULATOR, MARR"/>
    <property type="match status" value="1"/>
</dbReference>
<evidence type="ECO:0000313" key="6">
    <source>
        <dbReference type="Proteomes" id="UP000217349"/>
    </source>
</evidence>
<name>A0A290HW14_9BACT</name>
<dbReference type="RefSeq" id="WP_096047630.1">
    <property type="nucleotide sequence ID" value="NZ_CP023275.1"/>
</dbReference>
<dbReference type="PRINTS" id="PR00598">
    <property type="entry name" value="HTHMARR"/>
</dbReference>
<dbReference type="SMART" id="SM00347">
    <property type="entry name" value="HTH_MARR"/>
    <property type="match status" value="1"/>
</dbReference>
<dbReference type="PANTHER" id="PTHR42756:SF1">
    <property type="entry name" value="TRANSCRIPTIONAL REPRESSOR OF EMRAB OPERON"/>
    <property type="match status" value="1"/>
</dbReference>
<gene>
    <name evidence="5" type="ORF">SJPD1_2745</name>
</gene>
<dbReference type="AlphaFoldDB" id="A0A290HW14"/>
<dbReference type="KEGG" id="sulj:SJPD1_2745"/>
<dbReference type="Pfam" id="PF01047">
    <property type="entry name" value="MarR"/>
    <property type="match status" value="1"/>
</dbReference>
<keyword evidence="2" id="KW-0238">DNA-binding</keyword>
<protein>
    <submittedName>
        <fullName evidence="5">Multiple antibiotic resistance protein MarR</fullName>
    </submittedName>
</protein>
<evidence type="ECO:0000256" key="3">
    <source>
        <dbReference type="ARBA" id="ARBA00023163"/>
    </source>
</evidence>
<dbReference type="Proteomes" id="UP000217349">
    <property type="component" value="Chromosome"/>
</dbReference>
<dbReference type="OrthoDB" id="195851at2"/>
<evidence type="ECO:0000313" key="5">
    <source>
        <dbReference type="EMBL" id="ATB70834.1"/>
    </source>
</evidence>
<keyword evidence="3" id="KW-0804">Transcription</keyword>
<dbReference type="EMBL" id="CP023275">
    <property type="protein sequence ID" value="ATB70834.1"/>
    <property type="molecule type" value="Genomic_DNA"/>
</dbReference>
<dbReference type="SUPFAM" id="SSF46785">
    <property type="entry name" value="Winged helix' DNA-binding domain"/>
    <property type="match status" value="1"/>
</dbReference>
<dbReference type="Gene3D" id="1.10.10.10">
    <property type="entry name" value="Winged helix-like DNA-binding domain superfamily/Winged helix DNA-binding domain"/>
    <property type="match status" value="1"/>
</dbReference>
<dbReference type="InterPro" id="IPR036390">
    <property type="entry name" value="WH_DNA-bd_sf"/>
</dbReference>
<reference evidence="6" key="1">
    <citation type="submission" date="2017-09" db="EMBL/GenBank/DDBJ databases">
        <title>The complete genome of Sulfurospirillum sp. JPD-1.</title>
        <authorList>
            <person name="Goris T."/>
        </authorList>
    </citation>
    <scope>NUCLEOTIDE SEQUENCE [LARGE SCALE GENOMIC DNA]</scope>
    <source>
        <strain evidence="6">JPD-1</strain>
    </source>
</reference>
<feature type="domain" description="HTH marR-type" evidence="4">
    <location>
        <begin position="6"/>
        <end position="138"/>
    </location>
</feature>
<dbReference type="InterPro" id="IPR023187">
    <property type="entry name" value="Tscrpt_reg_MarR-type_CS"/>
</dbReference>
<dbReference type="GO" id="GO:0003700">
    <property type="term" value="F:DNA-binding transcription factor activity"/>
    <property type="evidence" value="ECO:0007669"/>
    <property type="project" value="InterPro"/>
</dbReference>
<evidence type="ECO:0000256" key="1">
    <source>
        <dbReference type="ARBA" id="ARBA00023015"/>
    </source>
</evidence>
<sequence length="145" mass="16624">MNFDMDNSLGFILNKTALFSKAHFNNLIKPYDISPEQWSLIFRVVERSGLTQKELSDSTYKDQANITRSIDRLEQKGLLKRIEHPSDRRSFQLIPTQEALTLVEQVVPLSQAFNQRLSKGLSEAEAQMLIVLLKKVHHTLEGEPC</sequence>
<evidence type="ECO:0000259" key="4">
    <source>
        <dbReference type="PROSITE" id="PS50995"/>
    </source>
</evidence>
<dbReference type="InterPro" id="IPR036388">
    <property type="entry name" value="WH-like_DNA-bd_sf"/>
</dbReference>
<dbReference type="GO" id="GO:0003677">
    <property type="term" value="F:DNA binding"/>
    <property type="evidence" value="ECO:0007669"/>
    <property type="project" value="UniProtKB-KW"/>
</dbReference>
<proteinExistence type="predicted"/>